<protein>
    <submittedName>
        <fullName evidence="1">Uncharacterized protein</fullName>
    </submittedName>
</protein>
<name>A0A1I7AHX7_9FLAO</name>
<proteinExistence type="predicted"/>
<gene>
    <name evidence="1" type="ORF">SAMN05216474_2109</name>
</gene>
<sequence>MKKEDFISICKSQKPDIIVQKHIIEDETFFFTNVVPKKEFDFKKDIANILNVHIRDIVIVGSGKLGFSLKPNNAEAGLYLFNEFDSVKKSDLDVGIISSSLFDKEMKNLYDFKGFHKNNWDNKNSFAKYTLKGRIAIRFLPIDFKLTDEIKKAVEKYKMEFGREINIEIYKSWHYFETYHRENIKNIQINLLR</sequence>
<dbReference type="STRING" id="477690.SAMN05216474_2109"/>
<dbReference type="RefSeq" id="WP_090249194.1">
    <property type="nucleotide sequence ID" value="NZ_FPAS01000003.1"/>
</dbReference>
<dbReference type="AlphaFoldDB" id="A0A1I7AHX7"/>
<dbReference type="Proteomes" id="UP000236454">
    <property type="component" value="Unassembled WGS sequence"/>
</dbReference>
<dbReference type="OrthoDB" id="7058235at2"/>
<evidence type="ECO:0000313" key="1">
    <source>
        <dbReference type="EMBL" id="SFT74547.1"/>
    </source>
</evidence>
<dbReference type="EMBL" id="FPAS01000003">
    <property type="protein sequence ID" value="SFT74547.1"/>
    <property type="molecule type" value="Genomic_DNA"/>
</dbReference>
<reference evidence="1 2" key="1">
    <citation type="submission" date="2016-10" db="EMBL/GenBank/DDBJ databases">
        <authorList>
            <person name="de Groot N.N."/>
        </authorList>
    </citation>
    <scope>NUCLEOTIDE SEQUENCE [LARGE SCALE GENOMIC DNA]</scope>
    <source>
        <strain evidence="1 2">CGMCC 1.7005</strain>
    </source>
</reference>
<keyword evidence="2" id="KW-1185">Reference proteome</keyword>
<organism evidence="1 2">
    <name type="scientific">Lishizhenia tianjinensis</name>
    <dbReference type="NCBI Taxonomy" id="477690"/>
    <lineage>
        <taxon>Bacteria</taxon>
        <taxon>Pseudomonadati</taxon>
        <taxon>Bacteroidota</taxon>
        <taxon>Flavobacteriia</taxon>
        <taxon>Flavobacteriales</taxon>
        <taxon>Crocinitomicaceae</taxon>
        <taxon>Lishizhenia</taxon>
    </lineage>
</organism>
<accession>A0A1I7AHX7</accession>
<evidence type="ECO:0000313" key="2">
    <source>
        <dbReference type="Proteomes" id="UP000236454"/>
    </source>
</evidence>